<evidence type="ECO:0000256" key="7">
    <source>
        <dbReference type="ARBA" id="ARBA00023180"/>
    </source>
</evidence>
<dbReference type="SMART" id="SM00409">
    <property type="entry name" value="IG"/>
    <property type="match status" value="2"/>
</dbReference>
<proteinExistence type="inferred from homology"/>
<dbReference type="PANTHER" id="PTHR32178:SF7">
    <property type="entry name" value="IG-LIKE V-TYPE DOMAIN-CONTAINING PROTEIN FAM187A"/>
    <property type="match status" value="1"/>
</dbReference>
<dbReference type="GeneTree" id="ENSGT00530000063991"/>
<evidence type="ECO:0000256" key="3">
    <source>
        <dbReference type="ARBA" id="ARBA00022692"/>
    </source>
</evidence>
<keyword evidence="5 8" id="KW-1133">Transmembrane helix</keyword>
<name>A0A8C4ZKZ8_GADMO</name>
<protein>
    <recommendedName>
        <fullName evidence="9">Ig-like domain-containing protein</fullName>
    </recommendedName>
</protein>
<dbReference type="Ensembl" id="ENSGMOT00000017295.2">
    <property type="protein sequence ID" value="ENSGMOP00000016875.2"/>
    <property type="gene ID" value="ENSGMOG00000015732.2"/>
</dbReference>
<reference evidence="10" key="1">
    <citation type="submission" date="2019-07" db="EMBL/GenBank/DDBJ databases">
        <authorList>
            <consortium name="Wellcome Sanger Institute Data Sharing"/>
        </authorList>
    </citation>
    <scope>NUCLEOTIDE SEQUENCE [LARGE SCALE GENOMIC DNA]</scope>
</reference>
<dbReference type="InterPro" id="IPR007110">
    <property type="entry name" value="Ig-like_dom"/>
</dbReference>
<dbReference type="InterPro" id="IPR039311">
    <property type="entry name" value="FAM187A/B"/>
</dbReference>
<keyword evidence="3 8" id="KW-0812">Transmembrane</keyword>
<feature type="domain" description="Ig-like" evidence="9">
    <location>
        <begin position="246"/>
        <end position="327"/>
    </location>
</feature>
<reference evidence="10" key="2">
    <citation type="submission" date="2025-08" db="UniProtKB">
        <authorList>
            <consortium name="Ensembl"/>
        </authorList>
    </citation>
    <scope>IDENTIFICATION</scope>
</reference>
<evidence type="ECO:0000313" key="10">
    <source>
        <dbReference type="Ensembl" id="ENSGMOP00000016875.2"/>
    </source>
</evidence>
<dbReference type="PANTHER" id="PTHR32178">
    <property type="entry name" value="FAM187"/>
    <property type="match status" value="1"/>
</dbReference>
<dbReference type="PROSITE" id="PS50835">
    <property type="entry name" value="IG_LIKE"/>
    <property type="match status" value="2"/>
</dbReference>
<accession>A0A8C4ZKZ8</accession>
<evidence type="ECO:0000256" key="1">
    <source>
        <dbReference type="ARBA" id="ARBA00004479"/>
    </source>
</evidence>
<evidence type="ECO:0000256" key="4">
    <source>
        <dbReference type="ARBA" id="ARBA00022729"/>
    </source>
</evidence>
<evidence type="ECO:0000256" key="5">
    <source>
        <dbReference type="ARBA" id="ARBA00022989"/>
    </source>
</evidence>
<feature type="transmembrane region" description="Helical" evidence="8">
    <location>
        <begin position="359"/>
        <end position="380"/>
    </location>
</feature>
<evidence type="ECO:0000256" key="8">
    <source>
        <dbReference type="SAM" id="Phobius"/>
    </source>
</evidence>
<reference evidence="10" key="3">
    <citation type="submission" date="2025-09" db="UniProtKB">
        <authorList>
            <consortium name="Ensembl"/>
        </authorList>
    </citation>
    <scope>IDENTIFICATION</scope>
</reference>
<dbReference type="InterPro" id="IPR036179">
    <property type="entry name" value="Ig-like_dom_sf"/>
</dbReference>
<organism evidence="10 11">
    <name type="scientific">Gadus morhua</name>
    <name type="common">Atlantic cod</name>
    <dbReference type="NCBI Taxonomy" id="8049"/>
    <lineage>
        <taxon>Eukaryota</taxon>
        <taxon>Metazoa</taxon>
        <taxon>Chordata</taxon>
        <taxon>Craniata</taxon>
        <taxon>Vertebrata</taxon>
        <taxon>Euteleostomi</taxon>
        <taxon>Actinopterygii</taxon>
        <taxon>Neopterygii</taxon>
        <taxon>Teleostei</taxon>
        <taxon>Neoteleostei</taxon>
        <taxon>Acanthomorphata</taxon>
        <taxon>Zeiogadaria</taxon>
        <taxon>Gadariae</taxon>
        <taxon>Gadiformes</taxon>
        <taxon>Gadoidei</taxon>
        <taxon>Gadidae</taxon>
        <taxon>Gadus</taxon>
    </lineage>
</organism>
<dbReference type="GO" id="GO:0016020">
    <property type="term" value="C:membrane"/>
    <property type="evidence" value="ECO:0007669"/>
    <property type="project" value="UniProtKB-SubCell"/>
</dbReference>
<dbReference type="AlphaFoldDB" id="A0A8C4ZKZ8"/>
<dbReference type="Gene3D" id="2.60.40.10">
    <property type="entry name" value="Immunoglobulins"/>
    <property type="match status" value="2"/>
</dbReference>
<dbReference type="InterPro" id="IPR003599">
    <property type="entry name" value="Ig_sub"/>
</dbReference>
<comment type="similarity">
    <text evidence="2">Belongs to the FAM187 family.</text>
</comment>
<keyword evidence="7" id="KW-0325">Glycoprotein</keyword>
<comment type="subcellular location">
    <subcellularLocation>
        <location evidence="1">Membrane</location>
        <topology evidence="1">Single-pass type I membrane protein</topology>
    </subcellularLocation>
</comment>
<evidence type="ECO:0000256" key="2">
    <source>
        <dbReference type="ARBA" id="ARBA00008727"/>
    </source>
</evidence>
<evidence type="ECO:0000259" key="9">
    <source>
        <dbReference type="PROSITE" id="PS50835"/>
    </source>
</evidence>
<evidence type="ECO:0000313" key="11">
    <source>
        <dbReference type="Proteomes" id="UP000694546"/>
    </source>
</evidence>
<keyword evidence="4" id="KW-0732">Signal</keyword>
<keyword evidence="11" id="KW-1185">Reference proteome</keyword>
<keyword evidence="6 8" id="KW-0472">Membrane</keyword>
<dbReference type="InterPro" id="IPR013783">
    <property type="entry name" value="Ig-like_fold"/>
</dbReference>
<dbReference type="SUPFAM" id="SSF48726">
    <property type="entry name" value="Immunoglobulin"/>
    <property type="match status" value="2"/>
</dbReference>
<dbReference type="OMA" id="AWDKDST"/>
<sequence>TAGSEPGTMVVAWGSGGRAPADREDVFSRRACPAFLSFSNAAFLSGSTVELACRCKPHQVREVVWFYRDHQAGPQATRALTDLHGNRLLDPDDVPPRGADLQLRSSIRLFSLLLHRAEPRDSGLYLCGSAHQDFFYGYDLDIQEAGALTLRESGPPAPPGAARPQFQVFTRYGPWGRCDRCGPPGEQVRAGLCFLRSPYLHVRYRAANQSLASCGSGAVPPAFGLSESGKRPVARLEVRLCHVTCPTQAPPTSSDPSVMANQVVTLGCPGSRPQHAVAWDRGSEPIYRSKHLKASNLTSTSPRMHLDVAGHLVFRPAHLEDSGVYYCWLQGRKAAQIRLLVYAHFGRGHMMSDPSVQSALRAVLMSYAAMTTVFIMLLLARAGIRMFRNTGPKIHTLT</sequence>
<dbReference type="Proteomes" id="UP000694546">
    <property type="component" value="Chromosome 1"/>
</dbReference>
<evidence type="ECO:0000256" key="6">
    <source>
        <dbReference type="ARBA" id="ARBA00023136"/>
    </source>
</evidence>
<feature type="domain" description="Ig-like" evidence="9">
    <location>
        <begin position="33"/>
        <end position="127"/>
    </location>
</feature>